<dbReference type="InterPro" id="IPR001547">
    <property type="entry name" value="Glyco_hydro_5"/>
</dbReference>
<dbReference type="VEuPathDB" id="FungiDB:QG37_06539"/>
<evidence type="ECO:0000256" key="3">
    <source>
        <dbReference type="ARBA" id="ARBA00023295"/>
    </source>
</evidence>
<dbReference type="VEuPathDB" id="FungiDB:CJI97_001129"/>
<protein>
    <submittedName>
        <fullName evidence="6">Uncharacterized protein</fullName>
    </submittedName>
</protein>
<accession>A0A0L0NSV7</accession>
<dbReference type="Gene3D" id="3.20.20.80">
    <property type="entry name" value="Glycosidases"/>
    <property type="match status" value="2"/>
</dbReference>
<dbReference type="EMBL" id="LGST01000045">
    <property type="protein sequence ID" value="KND97079.1"/>
    <property type="molecule type" value="Genomic_DNA"/>
</dbReference>
<dbReference type="VEuPathDB" id="FungiDB:B9J08_001529"/>
<reference evidence="7" key="1">
    <citation type="journal article" date="2015" name="BMC Genomics">
        <title>Draft genome of a commonly misdiagnosed multidrug resistant pathogen Candida auris.</title>
        <authorList>
            <person name="Chatterjee S."/>
            <person name="Alampalli S.V."/>
            <person name="Nageshan R.K."/>
            <person name="Chettiar S.T."/>
            <person name="Joshi S."/>
            <person name="Tatu U.S."/>
        </authorList>
    </citation>
    <scope>NUCLEOTIDE SEQUENCE [LARGE SCALE GENOMIC DNA]</scope>
    <source>
        <strain evidence="7">6684</strain>
    </source>
</reference>
<dbReference type="PANTHER" id="PTHR31308:SF5">
    <property type="entry name" value="ERGOSTERYL-BETA-GLUCOSIDASE"/>
    <property type="match status" value="1"/>
</dbReference>
<dbReference type="Pfam" id="PF00150">
    <property type="entry name" value="Cellulase"/>
    <property type="match status" value="1"/>
</dbReference>
<dbReference type="InterPro" id="IPR013780">
    <property type="entry name" value="Glyco_hydro_b"/>
</dbReference>
<comment type="caution">
    <text evidence="6">The sequence shown here is derived from an EMBL/GenBank/DDBJ whole genome shotgun (WGS) entry which is preliminary data.</text>
</comment>
<organism evidence="6 7">
    <name type="scientific">Candidozyma auris</name>
    <name type="common">Yeast</name>
    <name type="synonym">Candida auris</name>
    <dbReference type="NCBI Taxonomy" id="498019"/>
    <lineage>
        <taxon>Eukaryota</taxon>
        <taxon>Fungi</taxon>
        <taxon>Dikarya</taxon>
        <taxon>Ascomycota</taxon>
        <taxon>Saccharomycotina</taxon>
        <taxon>Pichiomycetes</taxon>
        <taxon>Metschnikowiaceae</taxon>
        <taxon>Candidozyma</taxon>
    </lineage>
</organism>
<name>A0A0L0NSV7_CANAR</name>
<evidence type="ECO:0000256" key="2">
    <source>
        <dbReference type="ARBA" id="ARBA00022801"/>
    </source>
</evidence>
<dbReference type="VEuPathDB" id="FungiDB:CJJ07_004366"/>
<dbReference type="Gene3D" id="2.60.40.1180">
    <property type="entry name" value="Golgi alpha-mannosidase II"/>
    <property type="match status" value="1"/>
</dbReference>
<feature type="domain" description="Glycoside hydrolase family 5" evidence="4">
    <location>
        <begin position="118"/>
        <end position="183"/>
    </location>
</feature>
<comment type="similarity">
    <text evidence="1">Belongs to the glycosyl hydrolase 5 (cellulase A) family.</text>
</comment>
<dbReference type="InterPro" id="IPR041036">
    <property type="entry name" value="GH5_C"/>
</dbReference>
<proteinExistence type="inferred from homology"/>
<dbReference type="GO" id="GO:0050295">
    <property type="term" value="F:steryl-beta-glucosidase activity"/>
    <property type="evidence" value="ECO:0007669"/>
    <property type="project" value="TreeGrafter"/>
</dbReference>
<gene>
    <name evidence="6" type="ORF">QG37_06539</name>
</gene>
<evidence type="ECO:0000259" key="4">
    <source>
        <dbReference type="Pfam" id="PF00150"/>
    </source>
</evidence>
<dbReference type="VEuPathDB" id="FungiDB:CJI96_0003640"/>
<dbReference type="InterPro" id="IPR052066">
    <property type="entry name" value="Glycosphingolipid_Hydrolases"/>
</dbReference>
<dbReference type="VEuPathDB" id="FungiDB:CJJ09_003734"/>
<keyword evidence="2" id="KW-0378">Hydrolase</keyword>
<keyword evidence="3" id="KW-0326">Glycosidase</keyword>
<dbReference type="FunFam" id="3.20.20.80:FF:000174">
    <property type="entry name" value="YIR007W-like protein"/>
    <property type="match status" value="1"/>
</dbReference>
<dbReference type="GO" id="GO:0000272">
    <property type="term" value="P:polysaccharide catabolic process"/>
    <property type="evidence" value="ECO:0007669"/>
    <property type="project" value="InterPro"/>
</dbReference>
<dbReference type="SUPFAM" id="SSF51445">
    <property type="entry name" value="(Trans)glycosidases"/>
    <property type="match status" value="1"/>
</dbReference>
<dbReference type="GO" id="GO:1904462">
    <property type="term" value="P:ergosteryl 3-beta-D-glucoside catabolic process"/>
    <property type="evidence" value="ECO:0007669"/>
    <property type="project" value="TreeGrafter"/>
</dbReference>
<evidence type="ECO:0000259" key="5">
    <source>
        <dbReference type="Pfam" id="PF18564"/>
    </source>
</evidence>
<dbReference type="AlphaFoldDB" id="A0A0L0NSV7"/>
<dbReference type="InterPro" id="IPR017853">
    <property type="entry name" value="GH"/>
</dbReference>
<evidence type="ECO:0000313" key="7">
    <source>
        <dbReference type="Proteomes" id="UP000037122"/>
    </source>
</evidence>
<dbReference type="PANTHER" id="PTHR31308">
    <property type="match status" value="1"/>
</dbReference>
<evidence type="ECO:0000256" key="1">
    <source>
        <dbReference type="ARBA" id="ARBA00005641"/>
    </source>
</evidence>
<sequence length="800" mass="90214">MDAVKNTVQNTLNMYTSSPDFSNSGVRPLKEKHSGAIAQAENNSSSILPCEPLKAVDGFFVDPEGRKRVLKGINVDNTMKLPAKPFMPTWKGDALNPNDLFFDGDSVSFVGRPFPLEEAEEHWNRIKSWGYNVVRYVLTWEAIEHAGPGKYDDEFVNYTIEMLKIIHKVGGLYVFLESHQDVWSRFSGGSGAPLWTFYAVGLQPTHFHHTEAAILHNDPRFENPTDPECYPKMLWPTNYWRLAALTMFTMFFAGKTYFPHLTLDGVNIQDFLQGHHQNAFSYLSQKVADAVPDMVADGTLLGFESLNEPGIGLLGNPDLGKIPKSQVICNDTAPTAYQTFLLGMGLPVEVDTYTFSNSGPKKTGSRVVDPKGVRAWLTKEEFAKYDAHYGWKRSGWTPGECIYAGLKIWEFLSSDLEKINGQSLEERLKFTQSQCRLLEPTYFSDPSKVSNYLNGKKAPEVVNNEFVLANFFVDFYIAYKELVRAINKGFFMLIQPPFGEGLPYLKDDSRGIIDDKTVFAPHHYDVMTLLLKTWNDKFNVDSVGILKGQYAHPGMAVVVGEKAIRNCIKKQYNDILNEGREKLGNVPALMTETGIPFDMDNKQAYKDGKYTSQTAALDAMANGLEDLGLNHTWWAYAAINCHEAGDHWNNEDLAFWSPDDQKKNCGAGKSIEERKKNCYAEDGVRAPSAVLRPFLVASAGTVKAVEFDLKNVKYSLTLNLKDHLSNRPTVIYVPKWHYPTLSYEDIYVSSGDVKYNEKLQYLEWYHPENAGEETIIIKKYSGKDEDVTKKEETHGICAIV</sequence>
<dbReference type="Pfam" id="PF18564">
    <property type="entry name" value="Glyco_hydro_5_C"/>
    <property type="match status" value="1"/>
</dbReference>
<feature type="domain" description="Glycoside hydrolase family 5 C-terminal" evidence="5">
    <location>
        <begin position="692"/>
        <end position="775"/>
    </location>
</feature>
<evidence type="ECO:0000313" key="6">
    <source>
        <dbReference type="EMBL" id="KND97079.1"/>
    </source>
</evidence>
<dbReference type="Proteomes" id="UP000037122">
    <property type="component" value="Unassembled WGS sequence"/>
</dbReference>